<sequence>MKLRASSKRKPGYFSRLLRTTQEDSSLNHTMHIEISLSESKNNQLGSVGITPSSSENNSCTNSPKRSCGIVKRSIPSSHKITYNEKLILQLRYLLNHIVIPNMSVVPSLRKLYKEIVKIVDQSHKKSF</sequence>
<feature type="compositionally biased region" description="Polar residues" evidence="1">
    <location>
        <begin position="46"/>
        <end position="65"/>
    </location>
</feature>
<evidence type="ECO:0000313" key="2">
    <source>
        <dbReference type="Proteomes" id="UP000035681"/>
    </source>
</evidence>
<feature type="region of interest" description="Disordered" evidence="1">
    <location>
        <begin position="46"/>
        <end position="69"/>
    </location>
</feature>
<accession>A0A0K0E8L0</accession>
<organism evidence="3">
    <name type="scientific">Strongyloides stercoralis</name>
    <name type="common">Threadworm</name>
    <dbReference type="NCBI Taxonomy" id="6248"/>
    <lineage>
        <taxon>Eukaryota</taxon>
        <taxon>Metazoa</taxon>
        <taxon>Ecdysozoa</taxon>
        <taxon>Nematoda</taxon>
        <taxon>Chromadorea</taxon>
        <taxon>Rhabditida</taxon>
        <taxon>Tylenchina</taxon>
        <taxon>Panagrolaimomorpha</taxon>
        <taxon>Strongyloidoidea</taxon>
        <taxon>Strongyloididae</taxon>
        <taxon>Strongyloides</taxon>
    </lineage>
</organism>
<evidence type="ECO:0000256" key="1">
    <source>
        <dbReference type="SAM" id="MobiDB-lite"/>
    </source>
</evidence>
<name>A0A0K0E8L0_STRER</name>
<dbReference type="Proteomes" id="UP000035681">
    <property type="component" value="Unplaced"/>
</dbReference>
<keyword evidence="2" id="KW-1185">Reference proteome</keyword>
<protein>
    <submittedName>
        <fullName evidence="4">BESS domain-containing protein</fullName>
    </submittedName>
</protein>
<evidence type="ECO:0000313" key="3">
    <source>
        <dbReference type="WBParaSite" id="SSTP_0000584300.1"/>
    </source>
</evidence>
<dbReference type="WBParaSite" id="TCONS_00002985.p1">
    <property type="protein sequence ID" value="TCONS_00002985.p1"/>
    <property type="gene ID" value="XLOC_002758"/>
</dbReference>
<reference evidence="3" key="1">
    <citation type="submission" date="2015-08" db="UniProtKB">
        <authorList>
            <consortium name="WormBaseParasite"/>
        </authorList>
    </citation>
    <scope>IDENTIFICATION</scope>
</reference>
<dbReference type="WBParaSite" id="SSTP_0000584300.1">
    <property type="protein sequence ID" value="SSTP_0000584300.1"/>
    <property type="gene ID" value="SSTP_0000584300"/>
</dbReference>
<evidence type="ECO:0000313" key="4">
    <source>
        <dbReference type="WBParaSite" id="TCONS_00002985.p1"/>
    </source>
</evidence>
<proteinExistence type="predicted"/>
<dbReference type="AlphaFoldDB" id="A0A0K0E8L0"/>